<feature type="region of interest" description="Disordered" evidence="1">
    <location>
        <begin position="240"/>
        <end position="418"/>
    </location>
</feature>
<keyword evidence="5" id="KW-1185">Reference proteome</keyword>
<feature type="compositionally biased region" description="Pro residues" evidence="1">
    <location>
        <begin position="306"/>
        <end position="316"/>
    </location>
</feature>
<evidence type="ECO:0000256" key="2">
    <source>
        <dbReference type="SAM" id="Phobius"/>
    </source>
</evidence>
<dbReference type="InterPro" id="IPR029030">
    <property type="entry name" value="Caspase-like_dom_sf"/>
</dbReference>
<evidence type="ECO:0000313" key="4">
    <source>
        <dbReference type="EMBL" id="MEQ0565281.1"/>
    </source>
</evidence>
<feature type="transmembrane region" description="Helical" evidence="2">
    <location>
        <begin position="432"/>
        <end position="449"/>
    </location>
</feature>
<evidence type="ECO:0000313" key="5">
    <source>
        <dbReference type="Proteomes" id="UP001440984"/>
    </source>
</evidence>
<comment type="caution">
    <text evidence="4">The sequence shown here is derived from an EMBL/GenBank/DDBJ whole genome shotgun (WGS) entry which is preliminary data.</text>
</comment>
<keyword evidence="2" id="KW-0472">Membrane</keyword>
<dbReference type="PANTHER" id="PTHR24216:SF65">
    <property type="entry name" value="PAXILLIN-LIKE PROTEIN 1"/>
    <property type="match status" value="1"/>
</dbReference>
<feature type="transmembrane region" description="Helical" evidence="2">
    <location>
        <begin position="461"/>
        <end position="486"/>
    </location>
</feature>
<dbReference type="NCBIfam" id="NF047832">
    <property type="entry name" value="caspase_w_EACC1"/>
    <property type="match status" value="1"/>
</dbReference>
<name>A0ABV0LSZ8_9PSEU</name>
<feature type="compositionally biased region" description="Low complexity" evidence="1">
    <location>
        <begin position="281"/>
        <end position="293"/>
    </location>
</feature>
<dbReference type="PANTHER" id="PTHR24216">
    <property type="entry name" value="PAXILLIN-RELATED"/>
    <property type="match status" value="1"/>
</dbReference>
<evidence type="ECO:0000259" key="3">
    <source>
        <dbReference type="Pfam" id="PF00656"/>
    </source>
</evidence>
<feature type="compositionally biased region" description="Pro residues" evidence="1">
    <location>
        <begin position="393"/>
        <end position="408"/>
    </location>
</feature>
<sequence>MNRPRFPDPASSRAVLIGVSHYESAGLPPLPAVRANLADLRAALTDPSGGTVTGDGCRVLGDDATPADVGMALAESRRQAGDLLLVYYAGHGILDDDGRLHLALRTTSGDHPGWTAIPIELIKRELGRARARTRVLLLDCCFSGQAVEAMADPAGLASGQLRLTGTFTLTSTTANDPSSAPLGSRHTAFTGALLSALANPEPLTLDGIHRHTEETLIGLGLPSPQCRSVNTAGELALVRGPVPRRVTEAAPGVGTRRDRPGSTAKPAGPSQPDPSPKSHPETAPSSAAATKSAPHPRRPEHGPDSAAPPIPAPSPATQPRKQAASSPASRPETAPGSAPATEASPGSATPNSRPAAAPSPAPATKASPSSATPNPRSAAAPSPAPATEATPNPATPPKKQPGPTPSSQPKPAAVSSSFALESRGRPAWRKEVLAFPASVAAAILSWISFTDPFRNADPGFFDIVPAFLFGLLFAAGAVVGVAFGIVSLRAASPGWTWTGLEVRQAGLVLLGPGYQRTVAWRQIERLAVVRGTTVVVTFRPNAVPAGIKTTKNRVTLGRCKQWPALAAAARRLAPQSVAVER</sequence>
<dbReference type="Proteomes" id="UP001440984">
    <property type="component" value="Unassembled WGS sequence"/>
</dbReference>
<feature type="compositionally biased region" description="Low complexity" evidence="1">
    <location>
        <begin position="347"/>
        <end position="392"/>
    </location>
</feature>
<dbReference type="RefSeq" id="WP_348956368.1">
    <property type="nucleotide sequence ID" value="NZ_JBDZYD010000019.1"/>
</dbReference>
<keyword evidence="2" id="KW-0812">Transmembrane</keyword>
<keyword evidence="2" id="KW-1133">Transmembrane helix</keyword>
<dbReference type="Pfam" id="PF00656">
    <property type="entry name" value="Peptidase_C14"/>
    <property type="match status" value="1"/>
</dbReference>
<proteinExistence type="predicted"/>
<dbReference type="Gene3D" id="3.40.50.1460">
    <property type="match status" value="1"/>
</dbReference>
<reference evidence="4 5" key="1">
    <citation type="submission" date="2024-05" db="EMBL/GenBank/DDBJ databases">
        <authorList>
            <person name="Zhao H."/>
            <person name="Xu Y."/>
            <person name="Lin S."/>
            <person name="Spain J.C."/>
            <person name="Zhou N.-Y."/>
        </authorList>
    </citation>
    <scope>NUCLEOTIDE SEQUENCE [LARGE SCALE GENOMIC DNA]</scope>
    <source>
        <strain evidence="4 5">NEAU-NG30</strain>
    </source>
</reference>
<feature type="compositionally biased region" description="Polar residues" evidence="1">
    <location>
        <begin position="317"/>
        <end position="328"/>
    </location>
</feature>
<dbReference type="SUPFAM" id="SSF52129">
    <property type="entry name" value="Caspase-like"/>
    <property type="match status" value="1"/>
</dbReference>
<dbReference type="InterPro" id="IPR011600">
    <property type="entry name" value="Pept_C14_caspase"/>
</dbReference>
<protein>
    <submittedName>
        <fullName evidence="4">Caspase family protein</fullName>
    </submittedName>
</protein>
<accession>A0ABV0LSZ8</accession>
<evidence type="ECO:0000256" key="1">
    <source>
        <dbReference type="SAM" id="MobiDB-lite"/>
    </source>
</evidence>
<feature type="domain" description="Peptidase C14 caspase" evidence="3">
    <location>
        <begin position="13"/>
        <end position="216"/>
    </location>
</feature>
<gene>
    <name evidence="4" type="ORF">ABJI51_39915</name>
</gene>
<dbReference type="EMBL" id="JBDZYD010000019">
    <property type="protein sequence ID" value="MEQ0565281.1"/>
    <property type="molecule type" value="Genomic_DNA"/>
</dbReference>
<organism evidence="4 5">
    <name type="scientific">Amycolatopsis melonis</name>
    <dbReference type="NCBI Taxonomy" id="3156488"/>
    <lineage>
        <taxon>Bacteria</taxon>
        <taxon>Bacillati</taxon>
        <taxon>Actinomycetota</taxon>
        <taxon>Actinomycetes</taxon>
        <taxon>Pseudonocardiales</taxon>
        <taxon>Pseudonocardiaceae</taxon>
        <taxon>Amycolatopsis</taxon>
    </lineage>
</organism>